<feature type="domain" description="Polymerase/histidinol phosphatase N-terminal" evidence="7">
    <location>
        <begin position="1"/>
        <end position="68"/>
    </location>
</feature>
<dbReference type="Gene3D" id="1.10.150.870">
    <property type="match status" value="1"/>
</dbReference>
<evidence type="ECO:0000313" key="9">
    <source>
        <dbReference type="EMBL" id="QTE48153.1"/>
    </source>
</evidence>
<dbReference type="Pfam" id="PF07733">
    <property type="entry name" value="DNA_pol3_alpha"/>
    <property type="match status" value="1"/>
</dbReference>
<dbReference type="InterPro" id="IPR029460">
    <property type="entry name" value="DNAPol_HHH"/>
</dbReference>
<reference evidence="9 11" key="2">
    <citation type="submission" date="2021-03" db="EMBL/GenBank/DDBJ databases">
        <title>Mucilaginibacter strains isolated from gold and copper mining confer multi heavy-metal resistance.</title>
        <authorList>
            <person name="Li Y."/>
        </authorList>
    </citation>
    <scope>NUCLEOTIDE SEQUENCE [LARGE SCALE GENOMIC DNA]</scope>
    <source>
        <strain evidence="9 11">P2-4</strain>
    </source>
</reference>
<evidence type="ECO:0000256" key="1">
    <source>
        <dbReference type="ARBA" id="ARBA00012417"/>
    </source>
</evidence>
<evidence type="ECO:0000256" key="3">
    <source>
        <dbReference type="ARBA" id="ARBA00022695"/>
    </source>
</evidence>
<proteinExistence type="predicted"/>
<dbReference type="SUPFAM" id="SSF89550">
    <property type="entry name" value="PHP domain-like"/>
    <property type="match status" value="1"/>
</dbReference>
<evidence type="ECO:0000256" key="4">
    <source>
        <dbReference type="ARBA" id="ARBA00022705"/>
    </source>
</evidence>
<dbReference type="CDD" id="cd07431">
    <property type="entry name" value="PHP_PolIIIA"/>
    <property type="match status" value="1"/>
</dbReference>
<dbReference type="InterPro" id="IPR004013">
    <property type="entry name" value="PHP_dom"/>
</dbReference>
<organism evidence="8 10">
    <name type="scientific">Mucilaginibacter rubeus</name>
    <dbReference type="NCBI Taxonomy" id="2027860"/>
    <lineage>
        <taxon>Bacteria</taxon>
        <taxon>Pseudomonadati</taxon>
        <taxon>Bacteroidota</taxon>
        <taxon>Sphingobacteriia</taxon>
        <taxon>Sphingobacteriales</taxon>
        <taxon>Sphingobacteriaceae</taxon>
        <taxon>Mucilaginibacter</taxon>
    </lineage>
</organism>
<dbReference type="RefSeq" id="WP_112656807.1">
    <property type="nucleotide sequence ID" value="NZ_CP043451.1"/>
</dbReference>
<dbReference type="GO" id="GO:0006260">
    <property type="term" value="P:DNA replication"/>
    <property type="evidence" value="ECO:0007669"/>
    <property type="project" value="UniProtKB-KW"/>
</dbReference>
<keyword evidence="2" id="KW-0808">Transferase</keyword>
<evidence type="ECO:0000256" key="5">
    <source>
        <dbReference type="ARBA" id="ARBA00022932"/>
    </source>
</evidence>
<dbReference type="PANTHER" id="PTHR32294">
    <property type="entry name" value="DNA POLYMERASE III SUBUNIT ALPHA"/>
    <property type="match status" value="1"/>
</dbReference>
<dbReference type="SMART" id="SM00481">
    <property type="entry name" value="POLIIIAc"/>
    <property type="match status" value="1"/>
</dbReference>
<evidence type="ECO:0000313" key="8">
    <source>
        <dbReference type="EMBL" id="QEM03095.1"/>
    </source>
</evidence>
<protein>
    <recommendedName>
        <fullName evidence="1">DNA-directed DNA polymerase</fullName>
        <ecNumber evidence="1">2.7.7.7</ecNumber>
    </recommendedName>
</protein>
<dbReference type="AlphaFoldDB" id="A0AAE6MH07"/>
<evidence type="ECO:0000259" key="7">
    <source>
        <dbReference type="SMART" id="SM00481"/>
    </source>
</evidence>
<keyword evidence="4" id="KW-0235">DNA replication</keyword>
<dbReference type="Pfam" id="PF17657">
    <property type="entry name" value="DNA_pol3_finger"/>
    <property type="match status" value="1"/>
</dbReference>
<dbReference type="InterPro" id="IPR003141">
    <property type="entry name" value="Pol/His_phosphatase_N"/>
</dbReference>
<keyword evidence="5" id="KW-0239">DNA-directed DNA polymerase</keyword>
<dbReference type="EC" id="2.7.7.7" evidence="1"/>
<evidence type="ECO:0000313" key="11">
    <source>
        <dbReference type="Proteomes" id="UP000663940"/>
    </source>
</evidence>
<dbReference type="Pfam" id="PF02811">
    <property type="entry name" value="PHP"/>
    <property type="match status" value="1"/>
</dbReference>
<dbReference type="Proteomes" id="UP000663940">
    <property type="component" value="Chromosome"/>
</dbReference>
<dbReference type="GO" id="GO:0008408">
    <property type="term" value="F:3'-5' exonuclease activity"/>
    <property type="evidence" value="ECO:0007669"/>
    <property type="project" value="InterPro"/>
</dbReference>
<dbReference type="EMBL" id="CP043451">
    <property type="protein sequence ID" value="QEM03095.1"/>
    <property type="molecule type" value="Genomic_DNA"/>
</dbReference>
<dbReference type="GO" id="GO:0003887">
    <property type="term" value="F:DNA-directed DNA polymerase activity"/>
    <property type="evidence" value="ECO:0007669"/>
    <property type="project" value="UniProtKB-KW"/>
</dbReference>
<dbReference type="InterPro" id="IPR040982">
    <property type="entry name" value="DNA_pol3_finger"/>
</dbReference>
<dbReference type="InterPro" id="IPR016195">
    <property type="entry name" value="Pol/histidinol_Pase-like"/>
</dbReference>
<evidence type="ECO:0000256" key="2">
    <source>
        <dbReference type="ARBA" id="ARBA00022679"/>
    </source>
</evidence>
<comment type="catalytic activity">
    <reaction evidence="6">
        <text>DNA(n) + a 2'-deoxyribonucleoside 5'-triphosphate = DNA(n+1) + diphosphate</text>
        <dbReference type="Rhea" id="RHEA:22508"/>
        <dbReference type="Rhea" id="RHEA-COMP:17339"/>
        <dbReference type="Rhea" id="RHEA-COMP:17340"/>
        <dbReference type="ChEBI" id="CHEBI:33019"/>
        <dbReference type="ChEBI" id="CHEBI:61560"/>
        <dbReference type="ChEBI" id="CHEBI:173112"/>
        <dbReference type="EC" id="2.7.7.7"/>
    </reaction>
</comment>
<keyword evidence="3" id="KW-0548">Nucleotidyltransferase</keyword>
<dbReference type="Pfam" id="PF14579">
    <property type="entry name" value="HHH_6"/>
    <property type="match status" value="1"/>
</dbReference>
<accession>A0AAE6MH07</accession>
<evidence type="ECO:0000313" key="10">
    <source>
        <dbReference type="Proteomes" id="UP000250557"/>
    </source>
</evidence>
<dbReference type="InterPro" id="IPR011708">
    <property type="entry name" value="DNA_pol3_alpha_NTPase_dom"/>
</dbReference>
<name>A0AAE6MH07_9SPHI</name>
<gene>
    <name evidence="8" type="ORF">DIU31_006010</name>
    <name evidence="9" type="ORF">J3L21_21700</name>
</gene>
<evidence type="ECO:0000256" key="6">
    <source>
        <dbReference type="ARBA" id="ARBA00049244"/>
    </source>
</evidence>
<dbReference type="InterPro" id="IPR004805">
    <property type="entry name" value="DnaE2/DnaE/PolC"/>
</dbReference>
<dbReference type="Gene3D" id="3.20.20.140">
    <property type="entry name" value="Metal-dependent hydrolases"/>
    <property type="match status" value="1"/>
</dbReference>
<dbReference type="Proteomes" id="UP000250557">
    <property type="component" value="Chromosome"/>
</dbReference>
<dbReference type="EMBL" id="CP071880">
    <property type="protein sequence ID" value="QTE48153.1"/>
    <property type="molecule type" value="Genomic_DNA"/>
</dbReference>
<sequence length="998" mass="114073">MYLNVHSHYSLRYGTLSVERIVTLAAQYGIEQLALTDINNTSAAMPFVKVCREKGIQPILGIEFRDISHHFLYTGIAKNHEGFRELNEFLTRHNLNKTPLPQRAPELPNAYFIYSWDQAPKILKENEYIGIRPGQVNKLWGQPVNAMRDKLIIFAPVTINSRIEERLHHYLRAVARNTLFTKVESCDLCQSNEIMLPLQQLLKIYEQYPYLAINTQKLMDSCNMQVELSTPKNKKVFTGSRAEDRELLHRLAMEGYRSRYGNNGIALDKIKSELAVIEQLDFMANYLIVHDFAWAGKKMGFYHIGRGSAGNSIVAYCLYITDVEPIELDLYFERFLNSQRTSPPDFDIDYSWDDRPKMHEYVFNKYGAAHTALLGTFVSFKQRSVIREFSKVLGLADAEIVSFTDPSREAENRTNPHYKKIIQLMNFMGEIPNQRSIHAGGVLISEEPISYYTALDLPPVGLPTVQWDMYIAEEIGYEKFDILSQRGIGHLKTTVQMVEKNHGVKLDIHAVEKFKKDPNINANFKIGNTIGGFYTESPGMRSLLFKLCCSTYIGLVAASSLIRPGTSKSMPDYIARFHDPSKTTYLHPVMEELLEETYGIMVYQEDVLKVCIHYAGMSGSDADVLRRGMSGKWRSPQEMERVKGNFFNGAERLGRPNDVNLKVWDLVAAFAGYSFSKAHSAAFAVESYQSLFLKTYYPREFMVGVLNNYGGFYARWLYVFELQKAGADVHLPCVNMSEAEVSITGTDAWLGFTGILDLEKTYIENIPFERHRNGTFRDLEDFVKRTGITLEQCKILIRAGALRFTGKNKKILLWEVHKYVSNRPSSNQLQLFGVRKKNIVMPADLVQTEVEDAYDEIELLGFSLTLNMFELLRTSHRGDVMAKDLKNYVGQTVRMIGNFVTDKPVHTIKGQTMFFAAWLDNNGDWFDTVHFPQSFKYTPFKGRGCYLIMGKVIEEFGFASLEVIRCEILPVKDRKDKQSITKAKAALLHYRGDEAMVA</sequence>
<keyword evidence="11" id="KW-1185">Reference proteome</keyword>
<reference evidence="8 10" key="1">
    <citation type="submission" date="2019-08" db="EMBL/GenBank/DDBJ databases">
        <title>Comparative genome analysis confer to the adaptation heavy metal polluted environment.</title>
        <authorList>
            <person name="Li Y."/>
        </authorList>
    </citation>
    <scope>NUCLEOTIDE SEQUENCE [LARGE SCALE GENOMIC DNA]</scope>
    <source>
        <strain evidence="8 10">P2</strain>
    </source>
</reference>